<keyword evidence="7" id="KW-1185">Reference proteome</keyword>
<feature type="transmembrane region" description="Helical" evidence="5">
    <location>
        <begin position="197"/>
        <end position="212"/>
    </location>
</feature>
<evidence type="ECO:0000256" key="3">
    <source>
        <dbReference type="ARBA" id="ARBA00022989"/>
    </source>
</evidence>
<evidence type="ECO:0000256" key="2">
    <source>
        <dbReference type="ARBA" id="ARBA00022692"/>
    </source>
</evidence>
<reference evidence="6 7" key="1">
    <citation type="journal article" date="2016" name="BMC Genomics">
        <title>Combined genomic and structural analyses of a cultured magnetotactic bacterium reveals its niche adaptation to a dynamic environment.</title>
        <authorList>
            <person name="Araujo A.C."/>
            <person name="Morillo V."/>
            <person name="Cypriano J."/>
            <person name="Teixeira L.C."/>
            <person name="Leao P."/>
            <person name="Lyra S."/>
            <person name="Almeida L.G."/>
            <person name="Bazylinski D.A."/>
            <person name="Vasconcellos A.T."/>
            <person name="Abreu F."/>
            <person name="Lins U."/>
        </authorList>
    </citation>
    <scope>NUCLEOTIDE SEQUENCE [LARGE SCALE GENOMIC DNA]</scope>
    <source>
        <strain evidence="6 7">IT-1</strain>
    </source>
</reference>
<dbReference type="Proteomes" id="UP000194003">
    <property type="component" value="Unassembled WGS sequence"/>
</dbReference>
<dbReference type="PANTHER" id="PTHR30371">
    <property type="entry name" value="SEC-INDEPENDENT PROTEIN TRANSLOCASE PROTEIN TATC"/>
    <property type="match status" value="1"/>
</dbReference>
<dbReference type="GO" id="GO:0043953">
    <property type="term" value="P:protein transport by the Tat complex"/>
    <property type="evidence" value="ECO:0007669"/>
    <property type="project" value="UniProtKB-UniRule"/>
</dbReference>
<accession>A0A1Y2K5Y0</accession>
<dbReference type="AlphaFoldDB" id="A0A1Y2K5Y0"/>
<dbReference type="GO" id="GO:0065002">
    <property type="term" value="P:intracellular protein transmembrane transport"/>
    <property type="evidence" value="ECO:0007669"/>
    <property type="project" value="TreeGrafter"/>
</dbReference>
<comment type="similarity">
    <text evidence="5">Belongs to the TatC family.</text>
</comment>
<sequence>MTLGTDDKAPLMDHLIELRSRLMKSVAAIMIGFLACYGFSEDLYKFLTLPLRGVLGPDVKMIFTAPQEAFFTYLKLSFLAGTFLALPVVFTQLWLFVAPGLYAHERKATLPFLIATPILFFVGGALAYEFVMPLAFKFFHSFETSDIQLMPKVNEYLSLVTKLVFAFGIAFELPVGLLLMIRAGIISTKTLAEKRKYNIVIAFVVAAVLTPPDPFTQVMLAIPLLSMYEFSILAGRRIERKRALKEAEEAAEAAD</sequence>
<feature type="transmembrane region" description="Helical" evidence="5">
    <location>
        <begin position="156"/>
        <end position="185"/>
    </location>
</feature>
<dbReference type="GO" id="GO:0009977">
    <property type="term" value="F:proton motive force dependent protein transmembrane transporter activity"/>
    <property type="evidence" value="ECO:0007669"/>
    <property type="project" value="TreeGrafter"/>
</dbReference>
<feature type="transmembrane region" description="Helical" evidence="5">
    <location>
        <begin position="76"/>
        <end position="98"/>
    </location>
</feature>
<keyword evidence="4 5" id="KW-0472">Membrane</keyword>
<comment type="caution">
    <text evidence="5">Lacks conserved residue(s) required for the propagation of feature annotation.</text>
</comment>
<dbReference type="InterPro" id="IPR019820">
    <property type="entry name" value="Sec-indep_translocase_CS"/>
</dbReference>
<proteinExistence type="inferred from homology"/>
<dbReference type="EMBL" id="LVJN01000020">
    <property type="protein sequence ID" value="OSM02415.1"/>
    <property type="molecule type" value="Genomic_DNA"/>
</dbReference>
<keyword evidence="5" id="KW-1003">Cell membrane</keyword>
<protein>
    <recommendedName>
        <fullName evidence="5">Sec-independent protein translocase protein TatC</fullName>
    </recommendedName>
</protein>
<comment type="function">
    <text evidence="5">Part of the twin-arginine translocation (Tat) system that transports large folded proteins containing a characteristic twin-arginine motif in their signal peptide across membranes. Together with TatB, TatC is part of a receptor directly interacting with Tat signal peptides.</text>
</comment>
<gene>
    <name evidence="5" type="primary">tatC</name>
    <name evidence="6" type="ORF">MAIT1_02558</name>
</gene>
<evidence type="ECO:0000256" key="1">
    <source>
        <dbReference type="ARBA" id="ARBA00004141"/>
    </source>
</evidence>
<dbReference type="Pfam" id="PF00902">
    <property type="entry name" value="TatC"/>
    <property type="match status" value="1"/>
</dbReference>
<evidence type="ECO:0000313" key="6">
    <source>
        <dbReference type="EMBL" id="OSM02415.1"/>
    </source>
</evidence>
<keyword evidence="5" id="KW-0653">Protein transport</keyword>
<dbReference type="GO" id="GO:0033281">
    <property type="term" value="C:TAT protein transport complex"/>
    <property type="evidence" value="ECO:0007669"/>
    <property type="project" value="UniProtKB-UniRule"/>
</dbReference>
<dbReference type="NCBIfam" id="TIGR00945">
    <property type="entry name" value="tatC"/>
    <property type="match status" value="1"/>
</dbReference>
<dbReference type="RefSeq" id="WP_085444893.1">
    <property type="nucleotide sequence ID" value="NZ_LVJN01000020.1"/>
</dbReference>
<dbReference type="InterPro" id="IPR002033">
    <property type="entry name" value="TatC"/>
</dbReference>
<dbReference type="PROSITE" id="PS01218">
    <property type="entry name" value="TATC"/>
    <property type="match status" value="1"/>
</dbReference>
<feature type="transmembrane region" description="Helical" evidence="5">
    <location>
        <begin position="110"/>
        <end position="136"/>
    </location>
</feature>
<feature type="transmembrane region" description="Helical" evidence="5">
    <location>
        <begin position="21"/>
        <end position="40"/>
    </location>
</feature>
<name>A0A1Y2K5Y0_9PROT</name>
<dbReference type="OrthoDB" id="9777044at2"/>
<evidence type="ECO:0000256" key="4">
    <source>
        <dbReference type="ARBA" id="ARBA00023136"/>
    </source>
</evidence>
<organism evidence="6 7">
    <name type="scientific">Magnetofaba australis IT-1</name>
    <dbReference type="NCBI Taxonomy" id="1434232"/>
    <lineage>
        <taxon>Bacteria</taxon>
        <taxon>Pseudomonadati</taxon>
        <taxon>Pseudomonadota</taxon>
        <taxon>Magnetococcia</taxon>
        <taxon>Magnetococcales</taxon>
        <taxon>Magnetococcaceae</taxon>
        <taxon>Magnetofaba</taxon>
    </lineage>
</organism>
<comment type="caution">
    <text evidence="6">The sequence shown here is derived from an EMBL/GenBank/DDBJ whole genome shotgun (WGS) entry which is preliminary data.</text>
</comment>
<comment type="subcellular location">
    <subcellularLocation>
        <location evidence="5">Cell membrane</location>
        <topology evidence="5">Multi-pass membrane protein</topology>
    </subcellularLocation>
    <subcellularLocation>
        <location evidence="1">Membrane</location>
        <topology evidence="1">Multi-pass membrane protein</topology>
    </subcellularLocation>
</comment>
<evidence type="ECO:0000256" key="5">
    <source>
        <dbReference type="HAMAP-Rule" id="MF_00902"/>
    </source>
</evidence>
<dbReference type="STRING" id="1434232.MAIT1_02558"/>
<keyword evidence="5" id="KW-0813">Transport</keyword>
<keyword evidence="5" id="KW-0811">Translocation</keyword>
<comment type="subunit">
    <text evidence="5">The Tat system comprises two distinct complexes: a TatABC complex, containing multiple copies of TatA, TatB and TatC subunits, and a separate TatA complex, containing only TatA subunits. Substrates initially bind to the TatABC complex, which probably triggers association of the separate TatA complex to form the active translocon.</text>
</comment>
<dbReference type="PANTHER" id="PTHR30371:SF0">
    <property type="entry name" value="SEC-INDEPENDENT PROTEIN TRANSLOCASE PROTEIN TATC, CHLOROPLASTIC-RELATED"/>
    <property type="match status" value="1"/>
</dbReference>
<dbReference type="HAMAP" id="MF_00902">
    <property type="entry name" value="TatC"/>
    <property type="match status" value="1"/>
</dbReference>
<keyword evidence="2 5" id="KW-0812">Transmembrane</keyword>
<evidence type="ECO:0000313" key="7">
    <source>
        <dbReference type="Proteomes" id="UP000194003"/>
    </source>
</evidence>
<keyword evidence="3 5" id="KW-1133">Transmembrane helix</keyword>
<dbReference type="PRINTS" id="PR01840">
    <property type="entry name" value="TATCFAMILY"/>
</dbReference>